<keyword evidence="4" id="KW-1185">Reference proteome</keyword>
<comment type="caution">
    <text evidence="3">The sequence shown here is derived from an EMBL/GenBank/DDBJ whole genome shotgun (WGS) entry which is preliminary data.</text>
</comment>
<evidence type="ECO:0000256" key="2">
    <source>
        <dbReference type="SAM" id="SignalP"/>
    </source>
</evidence>
<accession>A0ABQ7GV92</accession>
<evidence type="ECO:0000313" key="3">
    <source>
        <dbReference type="EMBL" id="KAF5838489.1"/>
    </source>
</evidence>
<dbReference type="Proteomes" id="UP000815325">
    <property type="component" value="Unassembled WGS sequence"/>
</dbReference>
<dbReference type="EMBL" id="MU069577">
    <property type="protein sequence ID" value="KAF5838489.1"/>
    <property type="molecule type" value="Genomic_DNA"/>
</dbReference>
<feature type="chain" id="PRO_5045592264" evidence="2">
    <location>
        <begin position="28"/>
        <end position="618"/>
    </location>
</feature>
<sequence>MGRTSMTSNSMRTALIGLVMLLGLSQAKNHKSKPMPKFSEIFGREPAGSIGLTIEFETEAKATAFEGAGTVFTTAVNALLNKITSKIPGDLVSAAVHAAGGSQPDGKDVNLFISIELPGVVSMLEATEIIQDNLQGQLDEMVESIPTAAMNTLGIVNITGLESGAEVPSYSFTFSVTLGLEEAAAELNLDEEKLRMMTKGMNTLLALAGGHVDLLRPASKAIVMDGTNFTINGMFTLDGLSNLPEFAVDAIKTFVDEHANDAIQTIVNDFGDSFQGAQVLDVKLGFGETPDIPEAETSENIVVTVEMNNTEMATTLKDQEANINLLLILLEQVVAPPGTIIELADNALSVEGNKVMLKLKSKILGAASATEADEVIKDFINKIDTELIPAYMEQLNRFIGKDELGFSTMSIKMLDAVATVEADTDESQSDDNNDGDDSTNDGDDSNDGDSDNDGDDANAEGDDEDDPNTEESDVVLTVSVDEDIDEDVINSWTADGGSGNATLDNFVSDFEATMTEEVKEGCRSDSITGNCDSAVVKVVGLKLASSRRKLLASQIDVTSRVTNAPKATIESVSSDGSVGNGKYTVVFQSATFTNAAAQSSSLSLGMLAAAVLLVFIQM</sequence>
<feature type="signal peptide" evidence="2">
    <location>
        <begin position="1"/>
        <end position="27"/>
    </location>
</feature>
<organism evidence="3 4">
    <name type="scientific">Dunaliella salina</name>
    <name type="common">Green alga</name>
    <name type="synonym">Protococcus salinus</name>
    <dbReference type="NCBI Taxonomy" id="3046"/>
    <lineage>
        <taxon>Eukaryota</taxon>
        <taxon>Viridiplantae</taxon>
        <taxon>Chlorophyta</taxon>
        <taxon>core chlorophytes</taxon>
        <taxon>Chlorophyceae</taxon>
        <taxon>CS clade</taxon>
        <taxon>Chlamydomonadales</taxon>
        <taxon>Dunaliellaceae</taxon>
        <taxon>Dunaliella</taxon>
    </lineage>
</organism>
<protein>
    <submittedName>
        <fullName evidence="3">Uncharacterized protein</fullName>
    </submittedName>
</protein>
<evidence type="ECO:0000256" key="1">
    <source>
        <dbReference type="SAM" id="MobiDB-lite"/>
    </source>
</evidence>
<gene>
    <name evidence="3" type="ORF">DUNSADRAFT_2818</name>
</gene>
<feature type="compositionally biased region" description="Acidic residues" evidence="1">
    <location>
        <begin position="422"/>
        <end position="471"/>
    </location>
</feature>
<proteinExistence type="predicted"/>
<evidence type="ECO:0000313" key="4">
    <source>
        <dbReference type="Proteomes" id="UP000815325"/>
    </source>
</evidence>
<name>A0ABQ7GV92_DUNSA</name>
<reference evidence="3" key="1">
    <citation type="submission" date="2017-08" db="EMBL/GenBank/DDBJ databases">
        <authorList>
            <person name="Polle J.E."/>
            <person name="Barry K."/>
            <person name="Cushman J."/>
            <person name="Schmutz J."/>
            <person name="Tran D."/>
            <person name="Hathwaick L.T."/>
            <person name="Yim W.C."/>
            <person name="Jenkins J."/>
            <person name="Mckie-Krisberg Z.M."/>
            <person name="Prochnik S."/>
            <person name="Lindquist E."/>
            <person name="Dockter R.B."/>
            <person name="Adam C."/>
            <person name="Molina H."/>
            <person name="Bunkerborg J."/>
            <person name="Jin E."/>
            <person name="Buchheim M."/>
            <person name="Magnuson J."/>
        </authorList>
    </citation>
    <scope>NUCLEOTIDE SEQUENCE</scope>
    <source>
        <strain evidence="3">CCAP 19/18</strain>
    </source>
</reference>
<keyword evidence="2" id="KW-0732">Signal</keyword>
<feature type="region of interest" description="Disordered" evidence="1">
    <location>
        <begin position="420"/>
        <end position="471"/>
    </location>
</feature>